<organism evidence="1 2">
    <name type="scientific">Pyrrhoderma noxium</name>
    <dbReference type="NCBI Taxonomy" id="2282107"/>
    <lineage>
        <taxon>Eukaryota</taxon>
        <taxon>Fungi</taxon>
        <taxon>Dikarya</taxon>
        <taxon>Basidiomycota</taxon>
        <taxon>Agaricomycotina</taxon>
        <taxon>Agaricomycetes</taxon>
        <taxon>Hymenochaetales</taxon>
        <taxon>Hymenochaetaceae</taxon>
        <taxon>Pyrrhoderma</taxon>
    </lineage>
</organism>
<protein>
    <submittedName>
        <fullName evidence="1">Uncharacterized protein</fullName>
    </submittedName>
</protein>
<name>A0A286UWI7_9AGAM</name>
<evidence type="ECO:0000313" key="1">
    <source>
        <dbReference type="EMBL" id="PAV23957.1"/>
    </source>
</evidence>
<gene>
    <name evidence="1" type="ORF">PNOK_0102500</name>
</gene>
<keyword evidence="2" id="KW-1185">Reference proteome</keyword>
<comment type="caution">
    <text evidence="1">The sequence shown here is derived from an EMBL/GenBank/DDBJ whole genome shotgun (WGS) entry which is preliminary data.</text>
</comment>
<sequence>MIIHSLDSMNLLSQIAVAEIRRMCSTMTFLIVPKTAQPSLNICTLSKTRREYLLSTGNRTSNGPGDIIIKETGLMLAVFIRG</sequence>
<dbReference type="EMBL" id="NBII01000001">
    <property type="protein sequence ID" value="PAV23957.1"/>
    <property type="molecule type" value="Genomic_DNA"/>
</dbReference>
<evidence type="ECO:0000313" key="2">
    <source>
        <dbReference type="Proteomes" id="UP000217199"/>
    </source>
</evidence>
<reference evidence="1 2" key="1">
    <citation type="journal article" date="2017" name="Mol. Ecol.">
        <title>Comparative and population genomic landscape of Phellinus noxius: A hypervariable fungus causing root rot in trees.</title>
        <authorList>
            <person name="Chung C.L."/>
            <person name="Lee T.J."/>
            <person name="Akiba M."/>
            <person name="Lee H.H."/>
            <person name="Kuo T.H."/>
            <person name="Liu D."/>
            <person name="Ke H.M."/>
            <person name="Yokoi T."/>
            <person name="Roa M.B."/>
            <person name="Lu M.J."/>
            <person name="Chang Y.Y."/>
            <person name="Ann P.J."/>
            <person name="Tsai J.N."/>
            <person name="Chen C.Y."/>
            <person name="Tzean S.S."/>
            <person name="Ota Y."/>
            <person name="Hattori T."/>
            <person name="Sahashi N."/>
            <person name="Liou R.F."/>
            <person name="Kikuchi T."/>
            <person name="Tsai I.J."/>
        </authorList>
    </citation>
    <scope>NUCLEOTIDE SEQUENCE [LARGE SCALE GENOMIC DNA]</scope>
    <source>
        <strain evidence="1 2">FFPRI411160</strain>
    </source>
</reference>
<dbReference type="Proteomes" id="UP000217199">
    <property type="component" value="Unassembled WGS sequence"/>
</dbReference>
<accession>A0A286UWI7</accession>
<dbReference type="AlphaFoldDB" id="A0A286UWI7"/>
<dbReference type="InParanoid" id="A0A286UWI7"/>
<proteinExistence type="predicted"/>